<dbReference type="Proteomes" id="UP000236291">
    <property type="component" value="Unassembled WGS sequence"/>
</dbReference>
<proteinExistence type="predicted"/>
<protein>
    <submittedName>
        <fullName evidence="1">Uncharacterized protein</fullName>
    </submittedName>
</protein>
<name>A0A2K3MH59_TRIPR</name>
<organism evidence="1 2">
    <name type="scientific">Trifolium pratense</name>
    <name type="common">Red clover</name>
    <dbReference type="NCBI Taxonomy" id="57577"/>
    <lineage>
        <taxon>Eukaryota</taxon>
        <taxon>Viridiplantae</taxon>
        <taxon>Streptophyta</taxon>
        <taxon>Embryophyta</taxon>
        <taxon>Tracheophyta</taxon>
        <taxon>Spermatophyta</taxon>
        <taxon>Magnoliopsida</taxon>
        <taxon>eudicotyledons</taxon>
        <taxon>Gunneridae</taxon>
        <taxon>Pentapetalae</taxon>
        <taxon>rosids</taxon>
        <taxon>fabids</taxon>
        <taxon>Fabales</taxon>
        <taxon>Fabaceae</taxon>
        <taxon>Papilionoideae</taxon>
        <taxon>50 kb inversion clade</taxon>
        <taxon>NPAAA clade</taxon>
        <taxon>Hologalegina</taxon>
        <taxon>IRL clade</taxon>
        <taxon>Trifolieae</taxon>
        <taxon>Trifolium</taxon>
    </lineage>
</organism>
<sequence>MQVPYVIGVLNNMPERFPEVQEANAGEIVTLALPMNRQGRPFE</sequence>
<evidence type="ECO:0000313" key="2">
    <source>
        <dbReference type="Proteomes" id="UP000236291"/>
    </source>
</evidence>
<reference evidence="1 2" key="2">
    <citation type="journal article" date="2017" name="Front. Plant Sci.">
        <title>Gene Classification and Mining of Molecular Markers Useful in Red Clover (Trifolium pratense) Breeding.</title>
        <authorList>
            <person name="Istvanek J."/>
            <person name="Dluhosova J."/>
            <person name="Dluhos P."/>
            <person name="Patkova L."/>
            <person name="Nedelnik J."/>
            <person name="Repkova J."/>
        </authorList>
    </citation>
    <scope>NUCLEOTIDE SEQUENCE [LARGE SCALE GENOMIC DNA]</scope>
    <source>
        <strain evidence="2">cv. Tatra</strain>
        <tissue evidence="1">Young leaves</tissue>
    </source>
</reference>
<feature type="non-terminal residue" evidence="1">
    <location>
        <position position="43"/>
    </location>
</feature>
<evidence type="ECO:0000313" key="1">
    <source>
        <dbReference type="EMBL" id="PNX90111.1"/>
    </source>
</evidence>
<dbReference type="AlphaFoldDB" id="A0A2K3MH59"/>
<reference evidence="1 2" key="1">
    <citation type="journal article" date="2014" name="Am. J. Bot.">
        <title>Genome assembly and annotation for red clover (Trifolium pratense; Fabaceae).</title>
        <authorList>
            <person name="Istvanek J."/>
            <person name="Jaros M."/>
            <person name="Krenek A."/>
            <person name="Repkova J."/>
        </authorList>
    </citation>
    <scope>NUCLEOTIDE SEQUENCE [LARGE SCALE GENOMIC DNA]</scope>
    <source>
        <strain evidence="2">cv. Tatra</strain>
        <tissue evidence="1">Young leaves</tissue>
    </source>
</reference>
<accession>A0A2K3MH59</accession>
<dbReference type="EMBL" id="ASHM01061837">
    <property type="protein sequence ID" value="PNX90111.1"/>
    <property type="molecule type" value="Genomic_DNA"/>
</dbReference>
<comment type="caution">
    <text evidence="1">The sequence shown here is derived from an EMBL/GenBank/DDBJ whole genome shotgun (WGS) entry which is preliminary data.</text>
</comment>
<gene>
    <name evidence="1" type="ORF">L195_g046234</name>
</gene>